<feature type="domain" description="Transcription factor Iwr1" evidence="11">
    <location>
        <begin position="190"/>
        <end position="255"/>
    </location>
</feature>
<feature type="region of interest" description="Disordered" evidence="10">
    <location>
        <begin position="1"/>
        <end position="51"/>
    </location>
</feature>
<dbReference type="Proteomes" id="UP000695022">
    <property type="component" value="Unplaced"/>
</dbReference>
<keyword evidence="7" id="KW-0963">Cytoplasm</keyword>
<evidence type="ECO:0000256" key="1">
    <source>
        <dbReference type="ARBA" id="ARBA00003202"/>
    </source>
</evidence>
<dbReference type="GeneID" id="106811523"/>
<organism evidence="12 13">
    <name type="scientific">Priapulus caudatus</name>
    <name type="common">Priapulid worm</name>
    <dbReference type="NCBI Taxonomy" id="37621"/>
    <lineage>
        <taxon>Eukaryota</taxon>
        <taxon>Metazoa</taxon>
        <taxon>Ecdysozoa</taxon>
        <taxon>Scalidophora</taxon>
        <taxon>Priapulida</taxon>
        <taxon>Priapulimorpha</taxon>
        <taxon>Priapulimorphida</taxon>
        <taxon>Priapulidae</taxon>
        <taxon>Priapulus</taxon>
    </lineage>
</organism>
<gene>
    <name evidence="13" type="primary">LOC106811523</name>
</gene>
<evidence type="ECO:0000256" key="5">
    <source>
        <dbReference type="ARBA" id="ARBA00017036"/>
    </source>
</evidence>
<dbReference type="InterPro" id="IPR040218">
    <property type="entry name" value="SLC7A6OS"/>
</dbReference>
<keyword evidence="6" id="KW-0813">Transport</keyword>
<evidence type="ECO:0000256" key="8">
    <source>
        <dbReference type="ARBA" id="ARBA00022927"/>
    </source>
</evidence>
<sequence length="315" mass="35251">MAGTVIRVKRKRKSDPVEKLVVSSKRRRPGDDLGDDPDHDDDGRRQRRTTVFHRVGTVTASEQPLSRRIREALQHGVVSPGQLKLHQPRPRDLARRDADLRRHDDRYQLLVSHRGIPLDDVAKATPDDAAARDAEAATQQEAERILCLYDVVRDGMRDDDVAVTTRGKQEAIACNGVEMSREPVAAATPDYVYDLYCTGSGDAPDNDDDDDDISIEAFDENYVQQYPECEASADDDDDDDSNDENNWRNDYPDSDPDGGSRDEDEEDEALQLYGDYAAAASSDAVPVEDFARFTMQQEESDDDDDDETPGWAVCI</sequence>
<keyword evidence="9" id="KW-0539">Nucleus</keyword>
<accession>A0ABM1EEQ0</accession>
<evidence type="ECO:0000256" key="3">
    <source>
        <dbReference type="ARBA" id="ARBA00004496"/>
    </source>
</evidence>
<feature type="region of interest" description="Disordered" evidence="10">
    <location>
        <begin position="231"/>
        <end position="315"/>
    </location>
</feature>
<evidence type="ECO:0000256" key="9">
    <source>
        <dbReference type="ARBA" id="ARBA00023242"/>
    </source>
</evidence>
<evidence type="ECO:0000256" key="4">
    <source>
        <dbReference type="ARBA" id="ARBA00010218"/>
    </source>
</evidence>
<comment type="similarity">
    <text evidence="4">Belongs to the IWR1/SLC7A6OS family.</text>
</comment>
<keyword evidence="8" id="KW-0653">Protein transport</keyword>
<dbReference type="PANTHER" id="PTHR31196:SF2">
    <property type="entry name" value="RNA POLYMERASE II NUCLEAR LOCALIZATION PROTEIN SLC7A6OS-RELATED"/>
    <property type="match status" value="1"/>
</dbReference>
<protein>
    <recommendedName>
        <fullName evidence="5">Probable RNA polymerase II nuclear localization protein SLC7A6OS</fullName>
    </recommendedName>
</protein>
<dbReference type="InterPro" id="IPR013883">
    <property type="entry name" value="TF_Iwr1_dom"/>
</dbReference>
<dbReference type="RefSeq" id="XP_014670671.1">
    <property type="nucleotide sequence ID" value="XM_014815185.1"/>
</dbReference>
<keyword evidence="12" id="KW-1185">Reference proteome</keyword>
<name>A0ABM1EEQ0_PRICU</name>
<dbReference type="PANTHER" id="PTHR31196">
    <property type="entry name" value="RNA POLYMERASE II NUCLEAR LOCALIZATION PROTEIN SLC7A6OS-RELATED"/>
    <property type="match status" value="1"/>
</dbReference>
<dbReference type="Pfam" id="PF08574">
    <property type="entry name" value="Iwr1"/>
    <property type="match status" value="1"/>
</dbReference>
<feature type="compositionally biased region" description="Acidic residues" evidence="10">
    <location>
        <begin position="298"/>
        <end position="308"/>
    </location>
</feature>
<comment type="function">
    <text evidence="1">Directs RNA polymerase II nuclear import.</text>
</comment>
<evidence type="ECO:0000259" key="11">
    <source>
        <dbReference type="Pfam" id="PF08574"/>
    </source>
</evidence>
<evidence type="ECO:0000313" key="13">
    <source>
        <dbReference type="RefSeq" id="XP_014670671.1"/>
    </source>
</evidence>
<feature type="compositionally biased region" description="Acidic residues" evidence="10">
    <location>
        <begin position="231"/>
        <end position="243"/>
    </location>
</feature>
<reference evidence="13" key="1">
    <citation type="submission" date="2025-08" db="UniProtKB">
        <authorList>
            <consortium name="RefSeq"/>
        </authorList>
    </citation>
    <scope>IDENTIFICATION</scope>
</reference>
<evidence type="ECO:0000256" key="10">
    <source>
        <dbReference type="SAM" id="MobiDB-lite"/>
    </source>
</evidence>
<evidence type="ECO:0000256" key="6">
    <source>
        <dbReference type="ARBA" id="ARBA00022448"/>
    </source>
</evidence>
<evidence type="ECO:0000313" key="12">
    <source>
        <dbReference type="Proteomes" id="UP000695022"/>
    </source>
</evidence>
<feature type="compositionally biased region" description="Acidic residues" evidence="10">
    <location>
        <begin position="252"/>
        <end position="269"/>
    </location>
</feature>
<evidence type="ECO:0000256" key="7">
    <source>
        <dbReference type="ARBA" id="ARBA00022490"/>
    </source>
</evidence>
<proteinExistence type="inferred from homology"/>
<evidence type="ECO:0000256" key="2">
    <source>
        <dbReference type="ARBA" id="ARBA00004123"/>
    </source>
</evidence>
<comment type="subcellular location">
    <subcellularLocation>
        <location evidence="3">Cytoplasm</location>
    </subcellularLocation>
    <subcellularLocation>
        <location evidence="2">Nucleus</location>
    </subcellularLocation>
</comment>
<feature type="compositionally biased region" description="Low complexity" evidence="10">
    <location>
        <begin position="273"/>
        <end position="284"/>
    </location>
</feature>